<sequence>MCTSVQPVTQYSRVIRSCARTRSLADAAWTVARRCGIAVGRVFARALYRPPQYVPHAWFRDRVGWGEFCPFSEYDDRESVRRALTASEQTDDELLHATVRGSVAWQLLVQGRYDEAVRIATSTAERTESRGDAAPEHLAAYGSLLITGATAAGRARKVGEATSLLQPAGEVADRIGYDRNDYETAFGPSQLVMQTVDVHVVTENYTKALDAAKMMPRETGLPLASSARHLADRAYAHARLGHDQEALDIPLVMERAAPDWVQYQTLPRLVVAELVENHRRRVTSKLLGLAARLGVNTT</sequence>
<dbReference type="Pfam" id="PF18374">
    <property type="entry name" value="Enolase_like_N"/>
    <property type="match status" value="1"/>
</dbReference>
<protein>
    <recommendedName>
        <fullName evidence="3">Transcriptional regulator</fullName>
    </recommendedName>
</protein>
<organism evidence="1 2">
    <name type="scientific">Streptoalloteichus tenebrarius (strain ATCC 17920 / DSM 40477 / JCM 4838 / CBS 697.72 / NBRC 16177 / NCIMB 11028 / NRRL B-12390 / A12253. 1 / ISP 5477)</name>
    <name type="common">Streptomyces tenebrarius</name>
    <dbReference type="NCBI Taxonomy" id="1933"/>
    <lineage>
        <taxon>Bacteria</taxon>
        <taxon>Bacillati</taxon>
        <taxon>Actinomycetota</taxon>
        <taxon>Actinomycetes</taxon>
        <taxon>Pseudonocardiales</taxon>
        <taxon>Pseudonocardiaceae</taxon>
        <taxon>Streptoalloteichus</taxon>
    </lineage>
</organism>
<dbReference type="EMBL" id="JAMTCP010000046">
    <property type="protein sequence ID" value="MCP2261657.1"/>
    <property type="molecule type" value="Genomic_DNA"/>
</dbReference>
<evidence type="ECO:0000313" key="2">
    <source>
        <dbReference type="Proteomes" id="UP001205311"/>
    </source>
</evidence>
<gene>
    <name evidence="1" type="ORF">LX15_005383</name>
</gene>
<accession>A0ABT1I1I7</accession>
<evidence type="ECO:0000313" key="1">
    <source>
        <dbReference type="EMBL" id="MCP2261657.1"/>
    </source>
</evidence>
<dbReference type="InterPro" id="IPR029017">
    <property type="entry name" value="Enolase-like_N"/>
</dbReference>
<evidence type="ECO:0008006" key="3">
    <source>
        <dbReference type="Google" id="ProtNLM"/>
    </source>
</evidence>
<reference evidence="1 2" key="1">
    <citation type="submission" date="2022-06" db="EMBL/GenBank/DDBJ databases">
        <title>Genomic Encyclopedia of Archaeal and Bacterial Type Strains, Phase II (KMG-II): from individual species to whole genera.</title>
        <authorList>
            <person name="Goeker M."/>
        </authorList>
    </citation>
    <scope>NUCLEOTIDE SEQUENCE [LARGE SCALE GENOMIC DNA]</scope>
    <source>
        <strain evidence="1 2">DSM 40477</strain>
    </source>
</reference>
<proteinExistence type="predicted"/>
<name>A0ABT1I1I7_STRSD</name>
<dbReference type="Proteomes" id="UP001205311">
    <property type="component" value="Unassembled WGS sequence"/>
</dbReference>
<dbReference type="Gene3D" id="3.30.390.10">
    <property type="entry name" value="Enolase-like, N-terminal domain"/>
    <property type="match status" value="1"/>
</dbReference>
<keyword evidence="2" id="KW-1185">Reference proteome</keyword>
<comment type="caution">
    <text evidence="1">The sequence shown here is derived from an EMBL/GenBank/DDBJ whole genome shotgun (WGS) entry which is preliminary data.</text>
</comment>